<dbReference type="GO" id="GO:0005829">
    <property type="term" value="C:cytosol"/>
    <property type="evidence" value="ECO:0007669"/>
    <property type="project" value="TreeGrafter"/>
</dbReference>
<dbReference type="InterPro" id="IPR011060">
    <property type="entry name" value="RibuloseP-bd_barrel"/>
</dbReference>
<comment type="pathway">
    <text evidence="2 9">Amino-acid biosynthesis; L-tryptophan biosynthesis; L-tryptophan from chorismate: step 5/5.</text>
</comment>
<evidence type="ECO:0000256" key="5">
    <source>
        <dbReference type="ARBA" id="ARBA00022822"/>
    </source>
</evidence>
<dbReference type="PANTHER" id="PTHR43406">
    <property type="entry name" value="TRYPTOPHAN SYNTHASE, ALPHA CHAIN"/>
    <property type="match status" value="1"/>
</dbReference>
<evidence type="ECO:0000313" key="12">
    <source>
        <dbReference type="Proteomes" id="UP000266426"/>
    </source>
</evidence>
<comment type="function">
    <text evidence="1 9">The alpha subunit is responsible for the aldol cleavage of indoleglycerol phosphate to indole and glyceraldehyde 3-phosphate.</text>
</comment>
<evidence type="ECO:0000256" key="4">
    <source>
        <dbReference type="ARBA" id="ARBA00022605"/>
    </source>
</evidence>
<comment type="subunit">
    <text evidence="3 9">Tetramer of two alpha and two beta chains.</text>
</comment>
<feature type="active site" description="Proton acceptor" evidence="9">
    <location>
        <position position="65"/>
    </location>
</feature>
<dbReference type="EC" id="4.2.1.20" evidence="9"/>
<feature type="active site" description="Proton acceptor" evidence="9">
    <location>
        <position position="54"/>
    </location>
</feature>
<dbReference type="PANTHER" id="PTHR43406:SF1">
    <property type="entry name" value="TRYPTOPHAN SYNTHASE ALPHA CHAIN, CHLOROPLASTIC"/>
    <property type="match status" value="1"/>
</dbReference>
<evidence type="ECO:0000256" key="7">
    <source>
        <dbReference type="ARBA" id="ARBA00023239"/>
    </source>
</evidence>
<accession>A0A3A4RDA9</accession>
<evidence type="ECO:0000256" key="10">
    <source>
        <dbReference type="RuleBase" id="RU003662"/>
    </source>
</evidence>
<dbReference type="EMBL" id="QZJZ01000024">
    <property type="protein sequence ID" value="RJP60707.1"/>
    <property type="molecule type" value="Genomic_DNA"/>
</dbReference>
<comment type="catalytic activity">
    <reaction evidence="8 9">
        <text>(1S,2R)-1-C-(indol-3-yl)glycerol 3-phosphate + L-serine = D-glyceraldehyde 3-phosphate + L-tryptophan + H2O</text>
        <dbReference type="Rhea" id="RHEA:10532"/>
        <dbReference type="ChEBI" id="CHEBI:15377"/>
        <dbReference type="ChEBI" id="CHEBI:33384"/>
        <dbReference type="ChEBI" id="CHEBI:57912"/>
        <dbReference type="ChEBI" id="CHEBI:58866"/>
        <dbReference type="ChEBI" id="CHEBI:59776"/>
        <dbReference type="EC" id="4.2.1.20"/>
    </reaction>
</comment>
<keyword evidence="7 9" id="KW-0456">Lyase</keyword>
<protein>
    <recommendedName>
        <fullName evidence="9">Tryptophan synthase alpha chain</fullName>
        <ecNumber evidence="9">4.2.1.20</ecNumber>
    </recommendedName>
</protein>
<dbReference type="InterPro" id="IPR002028">
    <property type="entry name" value="Trp_synthase_suA"/>
</dbReference>
<dbReference type="Proteomes" id="UP000266426">
    <property type="component" value="Unassembled WGS sequence"/>
</dbReference>
<dbReference type="HAMAP" id="MF_00131">
    <property type="entry name" value="Trp_synth_alpha"/>
    <property type="match status" value="1"/>
</dbReference>
<dbReference type="InterPro" id="IPR018204">
    <property type="entry name" value="Trp_synthase_alpha_AS"/>
</dbReference>
<dbReference type="FunFam" id="3.20.20.70:FF:000037">
    <property type="entry name" value="Tryptophan synthase alpha chain"/>
    <property type="match status" value="1"/>
</dbReference>
<dbReference type="NCBIfam" id="TIGR00262">
    <property type="entry name" value="trpA"/>
    <property type="match status" value="1"/>
</dbReference>
<dbReference type="InterPro" id="IPR013785">
    <property type="entry name" value="Aldolase_TIM"/>
</dbReference>
<comment type="similarity">
    <text evidence="9 10">Belongs to the TrpA family.</text>
</comment>
<dbReference type="AlphaFoldDB" id="A0A3A4RDA9"/>
<comment type="caution">
    <text evidence="11">The sequence shown here is derived from an EMBL/GenBank/DDBJ whole genome shotgun (WGS) entry which is preliminary data.</text>
</comment>
<keyword evidence="4 9" id="KW-0028">Amino-acid biosynthesis</keyword>
<reference evidence="11 12" key="1">
    <citation type="journal article" date="2017" name="ISME J.">
        <title>Energy and carbon metabolisms in a deep terrestrial subsurface fluid microbial community.</title>
        <authorList>
            <person name="Momper L."/>
            <person name="Jungbluth S.P."/>
            <person name="Lee M.D."/>
            <person name="Amend J.P."/>
        </authorList>
    </citation>
    <scope>NUCLEOTIDE SEQUENCE [LARGE SCALE GENOMIC DNA]</scope>
    <source>
        <strain evidence="11">SURF_26</strain>
    </source>
</reference>
<sequence>MESSRQSRIQSLFTNLRNAGRTGFVAYITAGDPTIEFTEKLIPVLEKAGVDLLEVGVPFSDPLADGPVIQDAADRALKHNTNLDDIFSMIKHLRTSSELPIILFTYLNPLFQYGVDRFALSCKESGVDGALVLDLPPEESAEYKAAMDKNGLDTVFIMAPTTSENRMKLIADASSGFIYYVSRTGVTGEKSDVSAEIGEKVRLIRSVTNKPIAIGFGVSNPDQVSIIAKHADAVVVGSAIVRHINEFKDSSDIMQCVGEYVSSLVQPLKNEDR</sequence>
<dbReference type="GO" id="GO:0004834">
    <property type="term" value="F:tryptophan synthase activity"/>
    <property type="evidence" value="ECO:0007669"/>
    <property type="project" value="UniProtKB-UniRule"/>
</dbReference>
<evidence type="ECO:0000256" key="6">
    <source>
        <dbReference type="ARBA" id="ARBA00023141"/>
    </source>
</evidence>
<evidence type="ECO:0000256" key="8">
    <source>
        <dbReference type="ARBA" id="ARBA00049047"/>
    </source>
</evidence>
<dbReference type="CDD" id="cd04724">
    <property type="entry name" value="Tryptophan_synthase_alpha"/>
    <property type="match status" value="1"/>
</dbReference>
<evidence type="ECO:0000256" key="2">
    <source>
        <dbReference type="ARBA" id="ARBA00004733"/>
    </source>
</evidence>
<evidence type="ECO:0000313" key="11">
    <source>
        <dbReference type="EMBL" id="RJP60707.1"/>
    </source>
</evidence>
<evidence type="ECO:0000256" key="1">
    <source>
        <dbReference type="ARBA" id="ARBA00003365"/>
    </source>
</evidence>
<dbReference type="UniPathway" id="UPA00035">
    <property type="reaction ID" value="UER00044"/>
</dbReference>
<dbReference type="PROSITE" id="PS00167">
    <property type="entry name" value="TRP_SYNTHASE_ALPHA"/>
    <property type="match status" value="1"/>
</dbReference>
<dbReference type="Gene3D" id="3.20.20.70">
    <property type="entry name" value="Aldolase class I"/>
    <property type="match status" value="1"/>
</dbReference>
<dbReference type="SUPFAM" id="SSF51366">
    <property type="entry name" value="Ribulose-phoshate binding barrel"/>
    <property type="match status" value="1"/>
</dbReference>
<gene>
    <name evidence="9" type="primary">trpA</name>
    <name evidence="11" type="ORF">C4541_03600</name>
</gene>
<keyword evidence="5 9" id="KW-0822">Tryptophan biosynthesis</keyword>
<evidence type="ECO:0000256" key="3">
    <source>
        <dbReference type="ARBA" id="ARBA00011270"/>
    </source>
</evidence>
<name>A0A3A4RDA9_9BACT</name>
<organism evidence="11 12">
    <name type="scientific">Candidatus Auribacter fodinae</name>
    <dbReference type="NCBI Taxonomy" id="2093366"/>
    <lineage>
        <taxon>Bacteria</taxon>
        <taxon>Pseudomonadati</taxon>
        <taxon>Candidatus Auribacterota</taxon>
        <taxon>Candidatus Auribacteria</taxon>
        <taxon>Candidatus Auribacterales</taxon>
        <taxon>Candidatus Auribacteraceae</taxon>
        <taxon>Candidatus Auribacter</taxon>
    </lineage>
</organism>
<dbReference type="Pfam" id="PF00290">
    <property type="entry name" value="Trp_syntA"/>
    <property type="match status" value="1"/>
</dbReference>
<keyword evidence="6 9" id="KW-0057">Aromatic amino acid biosynthesis</keyword>
<proteinExistence type="inferred from homology"/>
<evidence type="ECO:0000256" key="9">
    <source>
        <dbReference type="HAMAP-Rule" id="MF_00131"/>
    </source>
</evidence>